<dbReference type="HOGENOM" id="CLU_2742619_0_0_1"/>
<reference evidence="1 2" key="1">
    <citation type="journal article" date="2011" name="Science">
        <title>The ecoresponsive genome of Daphnia pulex.</title>
        <authorList>
            <person name="Colbourne J.K."/>
            <person name="Pfrender M.E."/>
            <person name="Gilbert D."/>
            <person name="Thomas W.K."/>
            <person name="Tucker A."/>
            <person name="Oakley T.H."/>
            <person name="Tokishita S."/>
            <person name="Aerts A."/>
            <person name="Arnold G.J."/>
            <person name="Basu M.K."/>
            <person name="Bauer D.J."/>
            <person name="Caceres C.E."/>
            <person name="Carmel L."/>
            <person name="Casola C."/>
            <person name="Choi J.H."/>
            <person name="Detter J.C."/>
            <person name="Dong Q."/>
            <person name="Dusheyko S."/>
            <person name="Eads B.D."/>
            <person name="Frohlich T."/>
            <person name="Geiler-Samerotte K.A."/>
            <person name="Gerlach D."/>
            <person name="Hatcher P."/>
            <person name="Jogdeo S."/>
            <person name="Krijgsveld J."/>
            <person name="Kriventseva E.V."/>
            <person name="Kultz D."/>
            <person name="Laforsch C."/>
            <person name="Lindquist E."/>
            <person name="Lopez J."/>
            <person name="Manak J.R."/>
            <person name="Muller J."/>
            <person name="Pangilinan J."/>
            <person name="Patwardhan R.P."/>
            <person name="Pitluck S."/>
            <person name="Pritham E.J."/>
            <person name="Rechtsteiner A."/>
            <person name="Rho M."/>
            <person name="Rogozin I.B."/>
            <person name="Sakarya O."/>
            <person name="Salamov A."/>
            <person name="Schaack S."/>
            <person name="Shapiro H."/>
            <person name="Shiga Y."/>
            <person name="Skalitzky C."/>
            <person name="Smith Z."/>
            <person name="Souvorov A."/>
            <person name="Sung W."/>
            <person name="Tang Z."/>
            <person name="Tsuchiya D."/>
            <person name="Tu H."/>
            <person name="Vos H."/>
            <person name="Wang M."/>
            <person name="Wolf Y.I."/>
            <person name="Yamagata H."/>
            <person name="Yamada T."/>
            <person name="Ye Y."/>
            <person name="Shaw J.R."/>
            <person name="Andrews J."/>
            <person name="Crease T.J."/>
            <person name="Tang H."/>
            <person name="Lucas S.M."/>
            <person name="Robertson H.M."/>
            <person name="Bork P."/>
            <person name="Koonin E.V."/>
            <person name="Zdobnov E.M."/>
            <person name="Grigoriev I.V."/>
            <person name="Lynch M."/>
            <person name="Boore J.L."/>
        </authorList>
    </citation>
    <scope>NUCLEOTIDE SEQUENCE [LARGE SCALE GENOMIC DNA]</scope>
</reference>
<organism evidence="1 2">
    <name type="scientific">Daphnia pulex</name>
    <name type="common">Water flea</name>
    <dbReference type="NCBI Taxonomy" id="6669"/>
    <lineage>
        <taxon>Eukaryota</taxon>
        <taxon>Metazoa</taxon>
        <taxon>Ecdysozoa</taxon>
        <taxon>Arthropoda</taxon>
        <taxon>Crustacea</taxon>
        <taxon>Branchiopoda</taxon>
        <taxon>Diplostraca</taxon>
        <taxon>Cladocera</taxon>
        <taxon>Anomopoda</taxon>
        <taxon>Daphniidae</taxon>
        <taxon>Daphnia</taxon>
    </lineage>
</organism>
<accession>E9GY61</accession>
<keyword evidence="2" id="KW-1185">Reference proteome</keyword>
<dbReference type="EMBL" id="GL732574">
    <property type="protein sequence ID" value="EFX75618.1"/>
    <property type="molecule type" value="Genomic_DNA"/>
</dbReference>
<dbReference type="InParanoid" id="E9GY61"/>
<sequence length="71" mass="7811">MVSWLEASANLANAFSSFYSDKVDAIKDELIGSRARIDPTSVIGSVHFLDTRTDSDLLTEFSIVSIEESIK</sequence>
<dbReference type="Proteomes" id="UP000000305">
    <property type="component" value="Unassembled WGS sequence"/>
</dbReference>
<dbReference type="AlphaFoldDB" id="E9GY61"/>
<name>E9GY61_DAPPU</name>
<evidence type="ECO:0000313" key="1">
    <source>
        <dbReference type="EMBL" id="EFX75618.1"/>
    </source>
</evidence>
<proteinExistence type="predicted"/>
<protein>
    <submittedName>
        <fullName evidence="1">Uncharacterized protein</fullName>
    </submittedName>
</protein>
<evidence type="ECO:0000313" key="2">
    <source>
        <dbReference type="Proteomes" id="UP000000305"/>
    </source>
</evidence>
<dbReference type="KEGG" id="dpx:DAPPUDRAFT_323197"/>
<gene>
    <name evidence="1" type="ORF">DAPPUDRAFT_323197</name>
</gene>